<protein>
    <submittedName>
        <fullName evidence="1">Uncharacterized protein</fullName>
    </submittedName>
</protein>
<reference evidence="1 2" key="1">
    <citation type="submission" date="2019-09" db="EMBL/GenBank/DDBJ databases">
        <title>Complete genome sequence of Francisella marina E103-15.</title>
        <authorList>
            <person name="Tekedar H.C."/>
            <person name="Griffin M.J."/>
            <person name="Waldbieser G.C."/>
            <person name="Soto E."/>
        </authorList>
    </citation>
    <scope>NUCLEOTIDE SEQUENCE [LARGE SCALE GENOMIC DNA]</scope>
    <source>
        <strain evidence="1 2">E103-15</strain>
    </source>
</reference>
<proteinExistence type="predicted"/>
<keyword evidence="2" id="KW-1185">Reference proteome</keyword>
<sequence>MIGLSKLATTLVINGRVITDYYEDTVVDMSFPNAKHNRKRTATHVIKSKNIARDEAEITLTLTRGSGDDIYLHALSEADEFVNGTFARRYQREDGVIVTDSYKLTQGNIGTVGNATEQLLDENAESSYVIQAVAKRNI</sequence>
<dbReference type="RefSeq" id="WP_149368741.1">
    <property type="nucleotide sequence ID" value="NZ_CP043550.1"/>
</dbReference>
<name>A0ABX5ZGJ2_9GAMM</name>
<accession>A0ABX5ZGJ2</accession>
<organism evidence="1 2">
    <name type="scientific">Francisella marina</name>
    <dbReference type="NCBI Taxonomy" id="2249302"/>
    <lineage>
        <taxon>Bacteria</taxon>
        <taxon>Pseudomonadati</taxon>
        <taxon>Pseudomonadota</taxon>
        <taxon>Gammaproteobacteria</taxon>
        <taxon>Thiotrichales</taxon>
        <taxon>Francisellaceae</taxon>
        <taxon>Francisella</taxon>
    </lineage>
</organism>
<dbReference type="EMBL" id="CP043550">
    <property type="protein sequence ID" value="QEO57561.1"/>
    <property type="molecule type" value="Genomic_DNA"/>
</dbReference>
<gene>
    <name evidence="1" type="ORF">F0R74_06735</name>
</gene>
<evidence type="ECO:0000313" key="1">
    <source>
        <dbReference type="EMBL" id="QEO57561.1"/>
    </source>
</evidence>
<dbReference type="Proteomes" id="UP000322509">
    <property type="component" value="Chromosome"/>
</dbReference>
<evidence type="ECO:0000313" key="2">
    <source>
        <dbReference type="Proteomes" id="UP000322509"/>
    </source>
</evidence>